<comment type="caution">
    <text evidence="1">The sequence shown here is derived from an EMBL/GenBank/DDBJ whole genome shotgun (WGS) entry which is preliminary data.</text>
</comment>
<organism evidence="1 2">
    <name type="scientific">Methylomonas methanica</name>
    <dbReference type="NCBI Taxonomy" id="421"/>
    <lineage>
        <taxon>Bacteria</taxon>
        <taxon>Pseudomonadati</taxon>
        <taxon>Pseudomonadota</taxon>
        <taxon>Gammaproteobacteria</taxon>
        <taxon>Methylococcales</taxon>
        <taxon>Methylococcaceae</taxon>
        <taxon>Methylomonas</taxon>
    </lineage>
</organism>
<sequence length="450" mass="52671">MSYFLWVEDFENDAFVTAEQVFGGVLNKSSFDEKPVALKQQLRNQGVFLELDLQAGLDFITKELSIKIDYAILDIDLKAHDGEINSDFLKLLADFENYQPHEDEAEDDELRKQACLKLKSIAGFYLYTKLVDEIGFPKQHILFCSNHGDKTEGIKEAFNAAKIALPEIYGKSDPYVQTWIRSCYNNPYSRLRRGIIEACTFLKDKKLRFNQYGADDKKPVDLDIENYLEILKLFLPLREPADIQSMYKLFVRTLAHEWDEAVKPRKLDKTALAFSWIMKMTRNWSAHTRVFDRLKAKDVAFLFIVNMRAMFDLGGDSTPYEKHLLSLFDQTLSVDEFRKIFGTSHKDRKIPLTQKYALLIDKYGKNYEASNFHDLLNEFQKKQSGNEDFLMQGLYQVFWFLTSNGFVYIDTHKIQDQKYLNYNFAYFNYAADEYSLEFGRHIYNTSFLQA</sequence>
<reference evidence="1 2" key="1">
    <citation type="submission" date="2016-03" db="EMBL/GenBank/DDBJ databases">
        <authorList>
            <person name="Ploux O."/>
        </authorList>
    </citation>
    <scope>NUCLEOTIDE SEQUENCE [LARGE SCALE GENOMIC DNA]</scope>
    <source>
        <strain evidence="1 2">R-45363</strain>
    </source>
</reference>
<protein>
    <submittedName>
        <fullName evidence="1">Uncharacterized protein</fullName>
    </submittedName>
</protein>
<accession>A0A177LSJ6</accession>
<name>A0A177LSJ6_METMH</name>
<dbReference type="OrthoDB" id="2085273at2"/>
<dbReference type="Proteomes" id="UP000078090">
    <property type="component" value="Unassembled WGS sequence"/>
</dbReference>
<dbReference type="RefSeq" id="WP_064010877.1">
    <property type="nucleotide sequence ID" value="NZ_LUUG01000136.1"/>
</dbReference>
<proteinExistence type="predicted"/>
<evidence type="ECO:0000313" key="1">
    <source>
        <dbReference type="EMBL" id="OAH96213.1"/>
    </source>
</evidence>
<evidence type="ECO:0000313" key="2">
    <source>
        <dbReference type="Proteomes" id="UP000078090"/>
    </source>
</evidence>
<dbReference type="AlphaFoldDB" id="A0A177LSJ6"/>
<dbReference type="EMBL" id="LUUG01000136">
    <property type="protein sequence ID" value="OAH96213.1"/>
    <property type="molecule type" value="Genomic_DNA"/>
</dbReference>
<gene>
    <name evidence="1" type="ORF">A1332_23160</name>
</gene>